<protein>
    <recommendedName>
        <fullName evidence="1">GTPase-associated protein 1 N-terminal domain-containing protein</fullName>
    </recommendedName>
</protein>
<sequence>MDQLWYTWSTVGLGSVTGHRVRAASHELADLHGDWYREIERHLQYELPDGINPYDITTETSPYGLAYIKTEQGLIMLHRAYAGEDAYGRAGAFFVHVLANLNNISSKDAIGFWGSSFWKTRDDLPSDQLDLPQVVELPAGPLNAATITHQSGNQQLYSQNLVFLIESYLSLGEWQNLYIETYAEEGVHGASERNAELIWGLLHCLPPYLTDAATFSTYEAHVEHSPARIVATCYSSLDELQRARPHDGPTLRWAYGRDGRCLLFEPGVPPLPDMAAVAPESIQQSNPEQQQLRQQYAHYAVAKLFSGSDKDLKELTALFNLSRDWQVKDSPTFLLAYKLFTASKLTEEDMQMVFVPERAVSLLVPETVRAAVLQFMVIHHPQWWSTLGQASWEKLYQQSHTIPGLAQTLTDFATYIKDAIVIDLIGGNSKRASVYLPLLTTIAPPQQHKALWKSLLIELTPRLDANQQQYPYELFNSSFYFSLLENCSYVTDIPEHILHSWLRVPWENVSELCQRNISPAWKAKAIAWLILYDQKQFPQDIVKIAMSVSQNYEDALQYLSLYQDAAPAAVANVIPLIERGYRHNYSAVSKLLETQKVSADDVGRLLIQSKLTSEQLDALFLQHWEFLLFAAPHLQIVQDMTEGYFKHLLYASILHQPGTRALMDMVNKRKKYLLFLQEYLRYWILIRNTIPTGPTSNAYDLVHSETRLRDLGEAISKVQPQRDPLYKGYLFQYLITGINNGEDLIRCIKYIEPVLFPKSSRITFMQEMAPYVGAWYIPNRDPKFLLPYIHQTLQDVQQHPNKKEILPIILQQLLQNADKKTFEFIDRSIVGNKLFEKEWERYAEDLRPKSSFFAMLPFGSSKDKGTSKMEAIKPPQANAASLTNVPAPPQGLLAELEASHITSQKPVAVSSSQIAEPTAQSMLASIRNKVLPPKQDTKMQLLPSSKEEHHSIYPNYQPSESQEIIAWAGDIPISFKRFNTFEAFKSFYIAYRRNKKYSDSQEDNFHKIWRQEEKRRFVLLEMKEYMIQTAVHYLAYDSFIEENLLHLSEDIKTYPQRAMQPAIAGAKAQKECKRLLENNLYSEQALQEILSIFLRTHAFEFYLLSHDSNLSLWLERQQQKYPIRYNDDLVQRYKAQIKNKLK</sequence>
<comment type="caution">
    <text evidence="2">The sequence shown here is derived from an EMBL/GenBank/DDBJ whole genome shotgun (WGS) entry which is preliminary data.</text>
</comment>
<gene>
    <name evidence="2" type="ORF">KDK_67730</name>
</gene>
<evidence type="ECO:0000259" key="1">
    <source>
        <dbReference type="Pfam" id="PF20013"/>
    </source>
</evidence>
<organism evidence="2 3">
    <name type="scientific">Dictyobacter kobayashii</name>
    <dbReference type="NCBI Taxonomy" id="2014872"/>
    <lineage>
        <taxon>Bacteria</taxon>
        <taxon>Bacillati</taxon>
        <taxon>Chloroflexota</taxon>
        <taxon>Ktedonobacteria</taxon>
        <taxon>Ktedonobacterales</taxon>
        <taxon>Dictyobacteraceae</taxon>
        <taxon>Dictyobacter</taxon>
    </lineage>
</organism>
<dbReference type="OrthoDB" id="134541at2"/>
<dbReference type="EMBL" id="BIFS01000002">
    <property type="protein sequence ID" value="GCE22973.1"/>
    <property type="molecule type" value="Genomic_DNA"/>
</dbReference>
<dbReference type="Proteomes" id="UP000287188">
    <property type="component" value="Unassembled WGS sequence"/>
</dbReference>
<name>A0A402AVD6_9CHLR</name>
<dbReference type="AlphaFoldDB" id="A0A402AVD6"/>
<dbReference type="RefSeq" id="WP_126556486.1">
    <property type="nucleotide sequence ID" value="NZ_BIFS01000002.1"/>
</dbReference>
<proteinExistence type="predicted"/>
<keyword evidence="3" id="KW-1185">Reference proteome</keyword>
<dbReference type="Pfam" id="PF20013">
    <property type="entry name" value="GAP1-N2"/>
    <property type="match status" value="1"/>
</dbReference>
<dbReference type="InterPro" id="IPR045402">
    <property type="entry name" value="GAP1-N2"/>
</dbReference>
<evidence type="ECO:0000313" key="2">
    <source>
        <dbReference type="EMBL" id="GCE22973.1"/>
    </source>
</evidence>
<accession>A0A402AVD6</accession>
<reference evidence="3" key="1">
    <citation type="submission" date="2018-12" db="EMBL/GenBank/DDBJ databases">
        <title>Tengunoibacter tsumagoiensis gen. nov., sp. nov., Dictyobacter kobayashii sp. nov., D. alpinus sp. nov., and D. joshuensis sp. nov. and description of Dictyobacteraceae fam. nov. within the order Ktedonobacterales isolated from Tengu-no-mugimeshi.</title>
        <authorList>
            <person name="Wang C.M."/>
            <person name="Zheng Y."/>
            <person name="Sakai Y."/>
            <person name="Toyoda A."/>
            <person name="Minakuchi Y."/>
            <person name="Abe K."/>
            <person name="Yokota A."/>
            <person name="Yabe S."/>
        </authorList>
    </citation>
    <scope>NUCLEOTIDE SEQUENCE [LARGE SCALE GENOMIC DNA]</scope>
    <source>
        <strain evidence="3">Uno11</strain>
    </source>
</reference>
<evidence type="ECO:0000313" key="3">
    <source>
        <dbReference type="Proteomes" id="UP000287188"/>
    </source>
</evidence>
<feature type="domain" description="GTPase-associated protein 1 N-terminal" evidence="1">
    <location>
        <begin position="2"/>
        <end position="134"/>
    </location>
</feature>